<dbReference type="InterPro" id="IPR015025">
    <property type="entry name" value="PoNi_C"/>
</dbReference>
<evidence type="ECO:0000313" key="2">
    <source>
        <dbReference type="EMBL" id="MBB6136548.1"/>
    </source>
</evidence>
<dbReference type="Gene3D" id="1.10.3920.10">
    <property type="entry name" value="PA2201 C-terminal domain-like"/>
    <property type="match status" value="1"/>
</dbReference>
<organism evidence="2 3">
    <name type="scientific">Massilia aurea</name>
    <dbReference type="NCBI Taxonomy" id="373040"/>
    <lineage>
        <taxon>Bacteria</taxon>
        <taxon>Pseudomonadati</taxon>
        <taxon>Pseudomonadota</taxon>
        <taxon>Betaproteobacteria</taxon>
        <taxon>Burkholderiales</taxon>
        <taxon>Oxalobacteraceae</taxon>
        <taxon>Telluria group</taxon>
        <taxon>Massilia</taxon>
    </lineage>
</organism>
<dbReference type="EMBL" id="JACHBX010000006">
    <property type="protein sequence ID" value="MBB6136548.1"/>
    <property type="molecule type" value="Genomic_DNA"/>
</dbReference>
<keyword evidence="3" id="KW-1185">Reference proteome</keyword>
<dbReference type="Proteomes" id="UP000540787">
    <property type="component" value="Unassembled WGS sequence"/>
</dbReference>
<reference evidence="2 3" key="1">
    <citation type="submission" date="2020-08" db="EMBL/GenBank/DDBJ databases">
        <title>The Agave Microbiome: Exploring the role of microbial communities in plant adaptations to desert environments.</title>
        <authorList>
            <person name="Partida-Martinez L.P."/>
        </authorList>
    </citation>
    <scope>NUCLEOTIDE SEQUENCE [LARGE SCALE GENOMIC DNA]</scope>
    <source>
        <strain evidence="2 3">AT3.2</strain>
    </source>
</reference>
<dbReference type="SUPFAM" id="SSF140731">
    <property type="entry name" value="PA2201 C-terminal domain-like"/>
    <property type="match status" value="1"/>
</dbReference>
<proteinExistence type="predicted"/>
<dbReference type="AlphaFoldDB" id="A0A7W9X569"/>
<dbReference type="InterPro" id="IPR028983">
    <property type="entry name" value="PA2201-like_C"/>
</dbReference>
<feature type="domain" description="PoNi C-terminal" evidence="1">
    <location>
        <begin position="150"/>
        <end position="259"/>
    </location>
</feature>
<protein>
    <recommendedName>
        <fullName evidence="1">PoNi C-terminal domain-containing protein</fullName>
    </recommendedName>
</protein>
<accession>A0A7W9X569</accession>
<dbReference type="Pfam" id="PF08929">
    <property type="entry name" value="PoNi_C"/>
    <property type="match status" value="1"/>
</dbReference>
<sequence length="267" mass="31179">MNENNNFDETRRQPYLTYTAYQNTINHFEQDHAILAQKLIECGSDTLARTQVLGGIAFANFFTFQLRYTAGVDLDTLKTGLSKVIAGFKNYVDECNSLDDENYYSPFVLDDSIDTYVEYLNLICFCILLHREDLLPEVHGLISGTQYDGDDAVIEELFTFFLESRPELDRWIWEKPYRLLLDAIDGEASEDRANGMRKYVEQWYGSMRDKAFFWGKHEKIKDSFSPYFGYWALCAGAFTYLLDIDDSSYRNEMVYPRDLVDYARSEK</sequence>
<name>A0A7W9X569_9BURK</name>
<gene>
    <name evidence="2" type="ORF">HD842_004726</name>
</gene>
<evidence type="ECO:0000259" key="1">
    <source>
        <dbReference type="Pfam" id="PF08929"/>
    </source>
</evidence>
<dbReference type="RefSeq" id="WP_183558491.1">
    <property type="nucleotide sequence ID" value="NZ_JACHBX010000006.1"/>
</dbReference>
<evidence type="ECO:0000313" key="3">
    <source>
        <dbReference type="Proteomes" id="UP000540787"/>
    </source>
</evidence>
<comment type="caution">
    <text evidence="2">The sequence shown here is derived from an EMBL/GenBank/DDBJ whole genome shotgun (WGS) entry which is preliminary data.</text>
</comment>